<evidence type="ECO:0000256" key="1">
    <source>
        <dbReference type="SAM" id="MobiDB-lite"/>
    </source>
</evidence>
<evidence type="ECO:0000313" key="2">
    <source>
        <dbReference type="EMBL" id="KAK4664708.1"/>
    </source>
</evidence>
<name>A0ABR0H9J3_9PEZI</name>
<comment type="caution">
    <text evidence="2">The sequence shown here is derived from an EMBL/GenBank/DDBJ whole genome shotgun (WGS) entry which is preliminary data.</text>
</comment>
<reference evidence="2 3" key="1">
    <citation type="journal article" date="2023" name="bioRxiv">
        <title>High-quality genome assemblies of four members of thePodospora anserinaspecies complex.</title>
        <authorList>
            <person name="Ament-Velasquez S.L."/>
            <person name="Vogan A.A."/>
            <person name="Wallerman O."/>
            <person name="Hartmann F."/>
            <person name="Gautier V."/>
            <person name="Silar P."/>
            <person name="Giraud T."/>
            <person name="Johannesson H."/>
        </authorList>
    </citation>
    <scope>NUCLEOTIDE SEQUENCE [LARGE SCALE GENOMIC DNA]</scope>
    <source>
        <strain evidence="2 3">CBS 411.78</strain>
    </source>
</reference>
<dbReference type="GeneID" id="87926142"/>
<accession>A0ABR0H9J3</accession>
<dbReference type="RefSeq" id="XP_062764674.1">
    <property type="nucleotide sequence ID" value="XM_062906012.1"/>
</dbReference>
<dbReference type="Proteomes" id="UP001326199">
    <property type="component" value="Unassembled WGS sequence"/>
</dbReference>
<organism evidence="2 3">
    <name type="scientific">Podospora pseudopauciseta</name>
    <dbReference type="NCBI Taxonomy" id="2093780"/>
    <lineage>
        <taxon>Eukaryota</taxon>
        <taxon>Fungi</taxon>
        <taxon>Dikarya</taxon>
        <taxon>Ascomycota</taxon>
        <taxon>Pezizomycotina</taxon>
        <taxon>Sordariomycetes</taxon>
        <taxon>Sordariomycetidae</taxon>
        <taxon>Sordariales</taxon>
        <taxon>Podosporaceae</taxon>
        <taxon>Podospora</taxon>
    </lineage>
</organism>
<sequence length="166" mass="18795">MPVPVYGENLPHILDKWPRAQCEKPEPFRLPPNTQRQVLERRGIDRSSSLSVPNPSTSARQKNSESKRASLCRFRGYRSSTRVGSVAPLGNTEEDDYYRNDSLKYCRHEKKKEKETGIPAEKSRIYTGQWCPVRRCIHSHGPAEVLGGGATNRGSNQQSNEAGRSW</sequence>
<feature type="compositionally biased region" description="Low complexity" evidence="1">
    <location>
        <begin position="47"/>
        <end position="58"/>
    </location>
</feature>
<feature type="region of interest" description="Disordered" evidence="1">
    <location>
        <begin position="142"/>
        <end position="166"/>
    </location>
</feature>
<dbReference type="EMBL" id="JAFFHB010000006">
    <property type="protein sequence ID" value="KAK4664708.1"/>
    <property type="molecule type" value="Genomic_DNA"/>
</dbReference>
<protein>
    <submittedName>
        <fullName evidence="2">Uncharacterized protein</fullName>
    </submittedName>
</protein>
<feature type="compositionally biased region" description="Polar residues" evidence="1">
    <location>
        <begin position="152"/>
        <end position="166"/>
    </location>
</feature>
<feature type="region of interest" description="Disordered" evidence="1">
    <location>
        <begin position="24"/>
        <end position="71"/>
    </location>
</feature>
<proteinExistence type="predicted"/>
<keyword evidence="3" id="KW-1185">Reference proteome</keyword>
<gene>
    <name evidence="2" type="ORF">QC763_0073520</name>
</gene>
<evidence type="ECO:0000313" key="3">
    <source>
        <dbReference type="Proteomes" id="UP001326199"/>
    </source>
</evidence>